<feature type="transmembrane region" description="Helical" evidence="6">
    <location>
        <begin position="395"/>
        <end position="415"/>
    </location>
</feature>
<evidence type="ECO:0000313" key="8">
    <source>
        <dbReference type="Proteomes" id="UP001596333"/>
    </source>
</evidence>
<sequence>MSIADRISRGVSASLGANLLDTLANSLLIVVLARFLLTPAEYGLLFYALSVVGGIAVFGALGIPSSAGRYVTEYGEVDRDQVRHVIRSALSYLLVLSAIVGIGLSAGSGRIAAALNEPGLAPILALGAGYVIFESLRTLVGSVFQGLNRVDLSALVAAVSAVARFVLVVALVGLGLGAVGAFLGYVLGFAVATAVGGTMLYRRFYRTYDPTVPRADGLVRRLLEYSVPLTATRGASVLNKRVDTILVGMLIGPLAVAYYTVGKQVSQVAVTPATSLGATISPTVGEQSAGNQRSRAARIYERSFEAIVILYVPAAVGLFLVAGPLVRQVFGVDYGGAVPVVQAFSLYVLLNAISRITSDALDFLGRARERAIVKTAMAVTNLGLNLLFIPAFGVVGAAIATVITHAVYVGANVVIISRELPVSFDRVARSAAHVTVLSALMGAGVAASLPLVSGIPSLVAVVALGVAIWAALSVASGLVNPDEIRGYFA</sequence>
<name>A0ABD5UMH9_9EURY</name>
<dbReference type="Pfam" id="PF01943">
    <property type="entry name" value="Polysacc_synt"/>
    <property type="match status" value="1"/>
</dbReference>
<dbReference type="InterPro" id="IPR002797">
    <property type="entry name" value="Polysacc_synth"/>
</dbReference>
<keyword evidence="3 6" id="KW-0812">Transmembrane</keyword>
<protein>
    <submittedName>
        <fullName evidence="7">Oligosaccharide flippase family protein</fullName>
    </submittedName>
</protein>
<evidence type="ECO:0000256" key="6">
    <source>
        <dbReference type="SAM" id="Phobius"/>
    </source>
</evidence>
<dbReference type="AlphaFoldDB" id="A0ABD5UMH9"/>
<dbReference type="RefSeq" id="WP_379768230.1">
    <property type="nucleotide sequence ID" value="NZ_JBHSXI010000011.1"/>
</dbReference>
<evidence type="ECO:0000256" key="1">
    <source>
        <dbReference type="ARBA" id="ARBA00004651"/>
    </source>
</evidence>
<proteinExistence type="predicted"/>
<dbReference type="EMBL" id="JBHSXI010000011">
    <property type="protein sequence ID" value="MFC6889431.1"/>
    <property type="molecule type" value="Genomic_DNA"/>
</dbReference>
<organism evidence="7 8">
    <name type="scientific">Halorubrum trueperi</name>
    <dbReference type="NCBI Taxonomy" id="2004704"/>
    <lineage>
        <taxon>Archaea</taxon>
        <taxon>Methanobacteriati</taxon>
        <taxon>Methanobacteriota</taxon>
        <taxon>Stenosarchaea group</taxon>
        <taxon>Halobacteria</taxon>
        <taxon>Halobacteriales</taxon>
        <taxon>Haloferacaceae</taxon>
        <taxon>Halorubrum</taxon>
    </lineage>
</organism>
<comment type="subcellular location">
    <subcellularLocation>
        <location evidence="1">Cell membrane</location>
        <topology evidence="1">Multi-pass membrane protein</topology>
    </subcellularLocation>
</comment>
<feature type="transmembrane region" description="Helical" evidence="6">
    <location>
        <begin position="119"/>
        <end position="140"/>
    </location>
</feature>
<keyword evidence="2" id="KW-1003">Cell membrane</keyword>
<evidence type="ECO:0000313" key="7">
    <source>
        <dbReference type="EMBL" id="MFC6889431.1"/>
    </source>
</evidence>
<feature type="transmembrane region" description="Helical" evidence="6">
    <location>
        <begin position="89"/>
        <end position="113"/>
    </location>
</feature>
<dbReference type="GO" id="GO:0005886">
    <property type="term" value="C:plasma membrane"/>
    <property type="evidence" value="ECO:0007669"/>
    <property type="project" value="UniProtKB-SubCell"/>
</dbReference>
<feature type="transmembrane region" description="Helical" evidence="6">
    <location>
        <begin position="455"/>
        <end position="479"/>
    </location>
</feature>
<feature type="transmembrane region" description="Helical" evidence="6">
    <location>
        <begin position="152"/>
        <end position="176"/>
    </location>
</feature>
<feature type="transmembrane region" description="Helical" evidence="6">
    <location>
        <begin position="182"/>
        <end position="201"/>
    </location>
</feature>
<accession>A0ABD5UMH9</accession>
<feature type="transmembrane region" description="Helical" evidence="6">
    <location>
        <begin position="42"/>
        <end position="63"/>
    </location>
</feature>
<evidence type="ECO:0000256" key="5">
    <source>
        <dbReference type="ARBA" id="ARBA00023136"/>
    </source>
</evidence>
<keyword evidence="8" id="KW-1185">Reference proteome</keyword>
<evidence type="ECO:0000256" key="2">
    <source>
        <dbReference type="ARBA" id="ARBA00022475"/>
    </source>
</evidence>
<dbReference type="InterPro" id="IPR050833">
    <property type="entry name" value="Poly_Biosynth_Transport"/>
</dbReference>
<keyword evidence="5 6" id="KW-0472">Membrane</keyword>
<dbReference type="CDD" id="cd13128">
    <property type="entry name" value="MATE_Wzx_like"/>
    <property type="match status" value="1"/>
</dbReference>
<evidence type="ECO:0000256" key="4">
    <source>
        <dbReference type="ARBA" id="ARBA00022989"/>
    </source>
</evidence>
<dbReference type="PANTHER" id="PTHR30250">
    <property type="entry name" value="PST FAMILY PREDICTED COLANIC ACID TRANSPORTER"/>
    <property type="match status" value="1"/>
</dbReference>
<evidence type="ECO:0000256" key="3">
    <source>
        <dbReference type="ARBA" id="ARBA00022692"/>
    </source>
</evidence>
<reference evidence="7 8" key="1">
    <citation type="journal article" date="2019" name="Int. J. Syst. Evol. Microbiol.">
        <title>The Global Catalogue of Microorganisms (GCM) 10K type strain sequencing project: providing services to taxonomists for standard genome sequencing and annotation.</title>
        <authorList>
            <consortium name="The Broad Institute Genomics Platform"/>
            <consortium name="The Broad Institute Genome Sequencing Center for Infectious Disease"/>
            <person name="Wu L."/>
            <person name="Ma J."/>
        </authorList>
    </citation>
    <scope>NUCLEOTIDE SEQUENCE [LARGE SCALE GENOMIC DNA]</scope>
    <source>
        <strain evidence="7 8">Y73</strain>
    </source>
</reference>
<feature type="transmembrane region" description="Helical" evidence="6">
    <location>
        <begin position="303"/>
        <end position="326"/>
    </location>
</feature>
<dbReference type="Proteomes" id="UP001596333">
    <property type="component" value="Unassembled WGS sequence"/>
</dbReference>
<gene>
    <name evidence="7" type="ORF">ACFQEY_10450</name>
</gene>
<feature type="transmembrane region" description="Helical" evidence="6">
    <location>
        <begin position="427"/>
        <end position="449"/>
    </location>
</feature>
<feature type="transmembrane region" description="Helical" evidence="6">
    <location>
        <begin position="12"/>
        <end position="36"/>
    </location>
</feature>
<dbReference type="PANTHER" id="PTHR30250:SF11">
    <property type="entry name" value="O-ANTIGEN TRANSPORTER-RELATED"/>
    <property type="match status" value="1"/>
</dbReference>
<keyword evidence="4 6" id="KW-1133">Transmembrane helix</keyword>
<comment type="caution">
    <text evidence="7">The sequence shown here is derived from an EMBL/GenBank/DDBJ whole genome shotgun (WGS) entry which is preliminary data.</text>
</comment>